<protein>
    <submittedName>
        <fullName evidence="2">Uncharacterized protein</fullName>
    </submittedName>
</protein>
<feature type="compositionally biased region" description="Polar residues" evidence="1">
    <location>
        <begin position="648"/>
        <end position="660"/>
    </location>
</feature>
<sequence length="986" mass="109486">MPHDKHDDATTSTFRKDGYCAAALNILKGSLHEEKTIASITETTKYEPGTSCSSSPPAVGGDVRTPVRRNLKIGSVPNCGMLPLWLNDTLVSNSSFEGLTTLSSTKTFRHKLSGEDKLQLQNSSESEGKELNDVSISPARCGKDGVTRTPRTKPSALADAFLEKVQQTLDQGIRHSKNIPSLRIVKSVKGRWPPQSRRPTLATSDKTQAQKNSPTTVLDLNSTVSTKELMMAFENGNFRQTTDLSPKAIKEIASNRAKEESLLSPVSVKQRQRSFETSTPFQNLFDRSNRLCRSDHASTRNQRNVALSTPLLEDFDDDSTLSSHIAESGSLRSSYKIQYLGVRDWGSGAVDYGFPSAVRRCLEAPEGFSEDARASDSSEWLSSQGRFDAPASDGGLPLCYFFEDHDRRFENSATADYTAGGVPTTDRRFDGASASTESMPHLPNRSRDIYIPTVWQTRVSHSVDGNLARKWRVKRMWEHSQIKSIVIDDDETDFVVDESDLESALNSLLGIPDRIYIDGNRSFDLNSIITSSESNMSEFSGPELAQNRWDGSGGNNDPLLKKPWRIQRVWDRAGEICWVDDGKNVDGASLLGEFSNDENVPNDRLITHGPEGILADPIKRMLKKDENDACLENDEDDVRLADDDCSSDDGSNASETSGGSFVSFVEDSSLDLEVLEEGLDQTSSNQVEIKSVRNLRMLRRKLGKVEKWIQELQGAKGDRTKERKLFLRLQQKCVQYLGEISTRMEEEDQERRHLVGSRSSFHLPGGISLGSQRTESNSNISNGDPHSDVGELETAPLSDTSMHSMLGNLKYLDVILEDDNSATFSRAKQRDPELIHRKIRKVKREMQKIVAKKGEKGKSRKLYRKLEEKLTLYQRELNADSTASDLGLEWKNIRRRVEQAIGVMQVTCEQVVDEDGNMGELKSTAQDMRTSRSIAPISLSSLSSGGRMPSLACNNVGRWSSPLGDSSGDGNSNAKLTIHTLESVYT</sequence>
<name>A0A9K3PHS7_9STRA</name>
<comment type="caution">
    <text evidence="2">The sequence shown here is derived from an EMBL/GenBank/DDBJ whole genome shotgun (WGS) entry which is preliminary data.</text>
</comment>
<dbReference type="AlphaFoldDB" id="A0A9K3PHS7"/>
<feature type="region of interest" description="Disordered" evidence="1">
    <location>
        <begin position="641"/>
        <end position="660"/>
    </location>
</feature>
<evidence type="ECO:0000313" key="3">
    <source>
        <dbReference type="Proteomes" id="UP000693970"/>
    </source>
</evidence>
<gene>
    <name evidence="2" type="ORF">IV203_016415</name>
</gene>
<feature type="region of interest" description="Disordered" evidence="1">
    <location>
        <begin position="118"/>
        <end position="152"/>
    </location>
</feature>
<dbReference type="Proteomes" id="UP000693970">
    <property type="component" value="Unassembled WGS sequence"/>
</dbReference>
<reference evidence="2" key="2">
    <citation type="submission" date="2021-04" db="EMBL/GenBank/DDBJ databases">
        <authorList>
            <person name="Podell S."/>
        </authorList>
    </citation>
    <scope>NUCLEOTIDE SEQUENCE</scope>
    <source>
        <strain evidence="2">Hildebrandi</strain>
    </source>
</reference>
<keyword evidence="3" id="KW-1185">Reference proteome</keyword>
<feature type="region of interest" description="Disordered" evidence="1">
    <location>
        <begin position="189"/>
        <end position="215"/>
    </location>
</feature>
<feature type="region of interest" description="Disordered" evidence="1">
    <location>
        <begin position="745"/>
        <end position="793"/>
    </location>
</feature>
<evidence type="ECO:0000313" key="2">
    <source>
        <dbReference type="EMBL" id="KAG7347710.1"/>
    </source>
</evidence>
<feature type="compositionally biased region" description="Polar residues" evidence="1">
    <location>
        <begin position="197"/>
        <end position="215"/>
    </location>
</feature>
<evidence type="ECO:0000256" key="1">
    <source>
        <dbReference type="SAM" id="MobiDB-lite"/>
    </source>
</evidence>
<accession>A0A9K3PHS7</accession>
<feature type="compositionally biased region" description="Polar residues" evidence="1">
    <location>
        <begin position="769"/>
        <end position="784"/>
    </location>
</feature>
<dbReference type="EMBL" id="JAGRRH010000020">
    <property type="protein sequence ID" value="KAG7347710.1"/>
    <property type="molecule type" value="Genomic_DNA"/>
</dbReference>
<reference evidence="2" key="1">
    <citation type="journal article" date="2021" name="Sci. Rep.">
        <title>Diploid genomic architecture of Nitzschia inconspicua, an elite biomass production diatom.</title>
        <authorList>
            <person name="Oliver A."/>
            <person name="Podell S."/>
            <person name="Pinowska A."/>
            <person name="Traller J.C."/>
            <person name="Smith S.R."/>
            <person name="McClure R."/>
            <person name="Beliaev A."/>
            <person name="Bohutskyi P."/>
            <person name="Hill E.A."/>
            <person name="Rabines A."/>
            <person name="Zheng H."/>
            <person name="Allen L.Z."/>
            <person name="Kuo A."/>
            <person name="Grigoriev I.V."/>
            <person name="Allen A.E."/>
            <person name="Hazlebeck D."/>
            <person name="Allen E.E."/>
        </authorList>
    </citation>
    <scope>NUCLEOTIDE SEQUENCE</scope>
    <source>
        <strain evidence="2">Hildebrandi</strain>
    </source>
</reference>
<organism evidence="2 3">
    <name type="scientific">Nitzschia inconspicua</name>
    <dbReference type="NCBI Taxonomy" id="303405"/>
    <lineage>
        <taxon>Eukaryota</taxon>
        <taxon>Sar</taxon>
        <taxon>Stramenopiles</taxon>
        <taxon>Ochrophyta</taxon>
        <taxon>Bacillariophyta</taxon>
        <taxon>Bacillariophyceae</taxon>
        <taxon>Bacillariophycidae</taxon>
        <taxon>Bacillariales</taxon>
        <taxon>Bacillariaceae</taxon>
        <taxon>Nitzschia</taxon>
    </lineage>
</organism>
<proteinExistence type="predicted"/>